<dbReference type="Proteomes" id="UP000485562">
    <property type="component" value="Unassembled WGS sequence"/>
</dbReference>
<dbReference type="InterPro" id="IPR038071">
    <property type="entry name" value="UROD/MetE-like_sf"/>
</dbReference>
<organism evidence="2">
    <name type="scientific">candidate division TA06 bacterium ADurb.Bin131</name>
    <dbReference type="NCBI Taxonomy" id="1852827"/>
    <lineage>
        <taxon>Bacteria</taxon>
        <taxon>Bacteria division TA06</taxon>
    </lineage>
</organism>
<dbReference type="GO" id="GO:0004853">
    <property type="term" value="F:uroporphyrinogen decarboxylase activity"/>
    <property type="evidence" value="ECO:0007669"/>
    <property type="project" value="InterPro"/>
</dbReference>
<dbReference type="AlphaFoldDB" id="A0A1V6C936"/>
<keyword evidence="2" id="KW-0489">Methyltransferase</keyword>
<dbReference type="GO" id="GO:0006779">
    <property type="term" value="P:porphyrin-containing compound biosynthetic process"/>
    <property type="evidence" value="ECO:0007669"/>
    <property type="project" value="InterPro"/>
</dbReference>
<feature type="domain" description="Uroporphyrinogen decarboxylase (URO-D)" evidence="1">
    <location>
        <begin position="208"/>
        <end position="326"/>
    </location>
</feature>
<proteinExistence type="predicted"/>
<dbReference type="Gene3D" id="3.20.20.210">
    <property type="match status" value="1"/>
</dbReference>
<dbReference type="InterPro" id="IPR000257">
    <property type="entry name" value="Uroporphyrinogen_deCOase"/>
</dbReference>
<dbReference type="EMBL" id="MWDQ01000084">
    <property type="protein sequence ID" value="OQB73350.1"/>
    <property type="molecule type" value="Genomic_DNA"/>
</dbReference>
<sequence length="352" mass="40765">MTMKERMLAVIKGRKIDKVPFVQYYPINPHEDAWAVVGRDNLGLLKWTQVHQFITPDCDFETINFERNGIRGERHIIHTPVGCIFEEMFFEKIIGGASIKKHFIKEKKDYEVFLFYLKNIIVKETLDVFINDLNLLGDDGLPHISLGRTPYQQLWVQWVSIDDLCQHLVDFPDLMEEVIKQLNNIHREIFLIVRNVSKKYEIPYVIFGDNITAPMIGERYFKKYCVPVYNECAEILDGTGILIGVHMDGDLKPLWDAIKQSQVRVIDSMSVPPDNDTSVAEALSIWPEKRLLINFPSSVHLKSPAEIYQQTIEILKQGGKSGRIWIQISENMPPGVWRKSYPEITRAINDFC</sequence>
<dbReference type="SUPFAM" id="SSF51726">
    <property type="entry name" value="UROD/MetE-like"/>
    <property type="match status" value="1"/>
</dbReference>
<protein>
    <submittedName>
        <fullName evidence="2">Methylcobalamin:coenzyme M methyltransferase</fullName>
    </submittedName>
</protein>
<evidence type="ECO:0000259" key="1">
    <source>
        <dbReference type="Pfam" id="PF01208"/>
    </source>
</evidence>
<dbReference type="Pfam" id="PF01208">
    <property type="entry name" value="URO-D"/>
    <property type="match status" value="1"/>
</dbReference>
<reference evidence="2" key="1">
    <citation type="submission" date="2017-02" db="EMBL/GenBank/DDBJ databases">
        <title>Delving into the versatile metabolic prowess of the omnipresent phylum Bacteroidetes.</title>
        <authorList>
            <person name="Nobu M.K."/>
            <person name="Mei R."/>
            <person name="Narihiro T."/>
            <person name="Kuroda K."/>
            <person name="Liu W.-T."/>
        </authorList>
    </citation>
    <scope>NUCLEOTIDE SEQUENCE</scope>
    <source>
        <strain evidence="2">ADurb.Bin131</strain>
    </source>
</reference>
<accession>A0A1V6C936</accession>
<gene>
    <name evidence="2" type="ORF">BWX89_01006</name>
</gene>
<dbReference type="GO" id="GO:0008168">
    <property type="term" value="F:methyltransferase activity"/>
    <property type="evidence" value="ECO:0007669"/>
    <property type="project" value="UniProtKB-KW"/>
</dbReference>
<dbReference type="GO" id="GO:0032259">
    <property type="term" value="P:methylation"/>
    <property type="evidence" value="ECO:0007669"/>
    <property type="project" value="UniProtKB-KW"/>
</dbReference>
<comment type="caution">
    <text evidence="2">The sequence shown here is derived from an EMBL/GenBank/DDBJ whole genome shotgun (WGS) entry which is preliminary data.</text>
</comment>
<keyword evidence="2" id="KW-0808">Transferase</keyword>
<evidence type="ECO:0000313" key="2">
    <source>
        <dbReference type="EMBL" id="OQB73350.1"/>
    </source>
</evidence>
<name>A0A1V6C936_UNCT6</name>